<sequence length="56" mass="6309">MQKSSNFLFLCNCNCGPNSSEGLFFLPVGLKITHHFHTQIHAGTVINTSFNKERNQ</sequence>
<protein>
    <submittedName>
        <fullName evidence="1">Uncharacterized protein</fullName>
    </submittedName>
</protein>
<accession>A0A0E9SI05</accession>
<dbReference type="EMBL" id="GBXM01068424">
    <property type="protein sequence ID" value="JAH40153.1"/>
    <property type="molecule type" value="Transcribed_RNA"/>
</dbReference>
<organism evidence="1">
    <name type="scientific">Anguilla anguilla</name>
    <name type="common">European freshwater eel</name>
    <name type="synonym">Muraena anguilla</name>
    <dbReference type="NCBI Taxonomy" id="7936"/>
    <lineage>
        <taxon>Eukaryota</taxon>
        <taxon>Metazoa</taxon>
        <taxon>Chordata</taxon>
        <taxon>Craniata</taxon>
        <taxon>Vertebrata</taxon>
        <taxon>Euteleostomi</taxon>
        <taxon>Actinopterygii</taxon>
        <taxon>Neopterygii</taxon>
        <taxon>Teleostei</taxon>
        <taxon>Anguilliformes</taxon>
        <taxon>Anguillidae</taxon>
        <taxon>Anguilla</taxon>
    </lineage>
</organism>
<proteinExistence type="predicted"/>
<dbReference type="AlphaFoldDB" id="A0A0E9SI05"/>
<evidence type="ECO:0000313" key="1">
    <source>
        <dbReference type="EMBL" id="JAH40153.1"/>
    </source>
</evidence>
<name>A0A0E9SI05_ANGAN</name>
<reference evidence="1" key="2">
    <citation type="journal article" date="2015" name="Fish Shellfish Immunol.">
        <title>Early steps in the European eel (Anguilla anguilla)-Vibrio vulnificus interaction in the gills: Role of the RtxA13 toxin.</title>
        <authorList>
            <person name="Callol A."/>
            <person name="Pajuelo D."/>
            <person name="Ebbesson L."/>
            <person name="Teles M."/>
            <person name="MacKenzie S."/>
            <person name="Amaro C."/>
        </authorList>
    </citation>
    <scope>NUCLEOTIDE SEQUENCE</scope>
</reference>
<reference evidence="1" key="1">
    <citation type="submission" date="2014-11" db="EMBL/GenBank/DDBJ databases">
        <authorList>
            <person name="Amaro Gonzalez C."/>
        </authorList>
    </citation>
    <scope>NUCLEOTIDE SEQUENCE</scope>
</reference>